<dbReference type="EMBL" id="JOKQ01000009">
    <property type="protein sequence ID" value="KHN69090.1"/>
    <property type="molecule type" value="Genomic_DNA"/>
</dbReference>
<evidence type="ECO:0000313" key="1">
    <source>
        <dbReference type="EMBL" id="KHN69090.1"/>
    </source>
</evidence>
<evidence type="ECO:0008006" key="3">
    <source>
        <dbReference type="Google" id="ProtNLM"/>
    </source>
</evidence>
<dbReference type="OrthoDB" id="10034502at2759"/>
<dbReference type="GeneID" id="26262227"/>
<organism evidence="1 2">
    <name type="scientific">Ordospora colligata OC4</name>
    <dbReference type="NCBI Taxonomy" id="1354746"/>
    <lineage>
        <taxon>Eukaryota</taxon>
        <taxon>Fungi</taxon>
        <taxon>Fungi incertae sedis</taxon>
        <taxon>Microsporidia</taxon>
        <taxon>Ordosporidae</taxon>
        <taxon>Ordospora</taxon>
    </lineage>
</organism>
<reference evidence="1 2" key="1">
    <citation type="journal article" date="2014" name="MBio">
        <title>The Ordospora colligata genome; evolution of extreme reduction in microsporidia and host-to-parasite horizontal gene transfer.</title>
        <authorList>
            <person name="Pombert J.-F."/>
            <person name="Haag K.L."/>
            <person name="Beidas S."/>
            <person name="Ebert D."/>
            <person name="Keeling P.J."/>
        </authorList>
    </citation>
    <scope>NUCLEOTIDE SEQUENCE [LARGE SCALE GENOMIC DNA]</scope>
    <source>
        <strain evidence="1 2">OC4</strain>
    </source>
</reference>
<dbReference type="RefSeq" id="XP_014563132.1">
    <property type="nucleotide sequence ID" value="XM_014707646.1"/>
</dbReference>
<dbReference type="InterPro" id="IPR013744">
    <property type="entry name" value="SidJ"/>
</dbReference>
<dbReference type="PANTHER" id="PTHR31591:SF1">
    <property type="entry name" value="UPF0613 PROTEIN PB24D3.06C"/>
    <property type="match status" value="1"/>
</dbReference>
<proteinExistence type="predicted"/>
<name>A0A0B2UJD2_9MICR</name>
<protein>
    <recommendedName>
        <fullName evidence="3">Alpha/beta hydrolase</fullName>
    </recommendedName>
</protein>
<comment type="caution">
    <text evidence="1">The sequence shown here is derived from an EMBL/GenBank/DDBJ whole genome shotgun (WGS) entry which is preliminary data.</text>
</comment>
<dbReference type="PANTHER" id="PTHR31591">
    <property type="entry name" value="UPF0613 PROTEIN PB24D3.06C"/>
    <property type="match status" value="1"/>
</dbReference>
<dbReference type="SUPFAM" id="SSF53474">
    <property type="entry name" value="alpha/beta-Hydrolases"/>
    <property type="match status" value="1"/>
</dbReference>
<gene>
    <name evidence="1" type="ORF">M896_090130</name>
</gene>
<dbReference type="Gene3D" id="3.40.50.1820">
    <property type="entry name" value="alpha/beta hydrolase"/>
    <property type="match status" value="1"/>
</dbReference>
<dbReference type="Pfam" id="PF08538">
    <property type="entry name" value="DUF1749"/>
    <property type="match status" value="1"/>
</dbReference>
<evidence type="ECO:0000313" key="2">
    <source>
        <dbReference type="Proteomes" id="UP000031056"/>
    </source>
</evidence>
<dbReference type="VEuPathDB" id="MicrosporidiaDB:M896_090130"/>
<dbReference type="InterPro" id="IPR029058">
    <property type="entry name" value="AB_hydrolase_fold"/>
</dbReference>
<dbReference type="Proteomes" id="UP000031056">
    <property type="component" value="Unassembled WGS sequence"/>
</dbReference>
<keyword evidence="2" id="KW-1185">Reference proteome</keyword>
<dbReference type="InParanoid" id="A0A0B2UJD2"/>
<accession>A0A0B2UJD2</accession>
<sequence>MNEYELCGKVFVYDTNCDLKAYSNLVESNVNIVYIGGLGANMTVDMFTVSLEKHCTNNGYRLIIPQLRSHPHFGLFTIDDDAQDLNELLMKIESDVVLVGNSTGCQDILHYLKVFGNSSVKLAVLQGAVSDVEYEEHIMNDLDKYIVQVRDMSSDAIIKYRGMYIKVQRFMDLFCRYGKEDMFSSYLPDDFFMNLNVTNTRVLFVVSGNDEYGVCDILPKLKLVGNSSTVCIPEGTHILCTDRDISLFLGHLDKEITRTLNTESV</sequence>
<dbReference type="AlphaFoldDB" id="A0A0B2UJD2"/>
<dbReference type="HOGENOM" id="CLU_049633_4_0_1"/>